<feature type="non-terminal residue" evidence="1">
    <location>
        <position position="1"/>
    </location>
</feature>
<name>A3IYE6_9CHRO</name>
<proteinExistence type="predicted"/>
<evidence type="ECO:0000313" key="2">
    <source>
        <dbReference type="Proteomes" id="UP000003781"/>
    </source>
</evidence>
<dbReference type="Proteomes" id="UP000003781">
    <property type="component" value="Unassembled WGS sequence"/>
</dbReference>
<accession>A3IYE6</accession>
<evidence type="ECO:0000313" key="1">
    <source>
        <dbReference type="EMBL" id="EAZ88518.1"/>
    </source>
</evidence>
<gene>
    <name evidence="1" type="ORF">CY0110_06999</name>
</gene>
<protein>
    <submittedName>
        <fullName evidence="1">Uncharacterized protein</fullName>
    </submittedName>
</protein>
<comment type="caution">
    <text evidence="1">The sequence shown here is derived from an EMBL/GenBank/DDBJ whole genome shotgun (WGS) entry which is preliminary data.</text>
</comment>
<dbReference type="EMBL" id="AAXW01000079">
    <property type="protein sequence ID" value="EAZ88518.1"/>
    <property type="molecule type" value="Genomic_DNA"/>
</dbReference>
<dbReference type="AlphaFoldDB" id="A3IYE6"/>
<keyword evidence="2" id="KW-1185">Reference proteome</keyword>
<dbReference type="OrthoDB" id="9932467at2"/>
<sequence>VKEKVKNLSLPDAVNLLILLYGNLQQDTNPIEQVQSLYDVLLDYLSCNKKSLEWSKKHLQQHGLNASKILDTLDSQENIQYS</sequence>
<organism evidence="1 2">
    <name type="scientific">Crocosphaera chwakensis CCY0110</name>
    <dbReference type="NCBI Taxonomy" id="391612"/>
    <lineage>
        <taxon>Bacteria</taxon>
        <taxon>Bacillati</taxon>
        <taxon>Cyanobacteriota</taxon>
        <taxon>Cyanophyceae</taxon>
        <taxon>Oscillatoriophycideae</taxon>
        <taxon>Chroococcales</taxon>
        <taxon>Aphanothecaceae</taxon>
        <taxon>Crocosphaera</taxon>
        <taxon>Crocosphaera chwakensis</taxon>
    </lineage>
</organism>
<dbReference type="RefSeq" id="WP_008278409.1">
    <property type="nucleotide sequence ID" value="NZ_AAXW01000079.1"/>
</dbReference>
<reference evidence="1 2" key="1">
    <citation type="submission" date="2007-03" db="EMBL/GenBank/DDBJ databases">
        <authorList>
            <person name="Stal L."/>
            <person name="Ferriera S."/>
            <person name="Johnson J."/>
            <person name="Kravitz S."/>
            <person name="Beeson K."/>
            <person name="Sutton G."/>
            <person name="Rogers Y.-H."/>
            <person name="Friedman R."/>
            <person name="Frazier M."/>
            <person name="Venter J.C."/>
        </authorList>
    </citation>
    <scope>NUCLEOTIDE SEQUENCE [LARGE SCALE GENOMIC DNA]</scope>
    <source>
        <strain evidence="1 2">CCY0110</strain>
    </source>
</reference>